<evidence type="ECO:0000313" key="4">
    <source>
        <dbReference type="Proteomes" id="UP000789390"/>
    </source>
</evidence>
<reference evidence="3" key="1">
    <citation type="submission" date="2021-11" db="EMBL/GenBank/DDBJ databases">
        <authorList>
            <person name="Schell T."/>
        </authorList>
    </citation>
    <scope>NUCLEOTIDE SEQUENCE</scope>
    <source>
        <strain evidence="3">M5</strain>
    </source>
</reference>
<evidence type="ECO:0000256" key="2">
    <source>
        <dbReference type="SAM" id="SignalP"/>
    </source>
</evidence>
<gene>
    <name evidence="3" type="ORF">DGAL_LOCUS855</name>
</gene>
<keyword evidence="4" id="KW-1185">Reference proteome</keyword>
<proteinExistence type="predicted"/>
<feature type="chain" id="PRO_5035307872" evidence="2">
    <location>
        <begin position="21"/>
        <end position="92"/>
    </location>
</feature>
<sequence>MARLIFLIVLSVSVLIVTVAVDEKEELLDLMSCLFIKKGCDDAKVAKLQMKVAAIIATMDDKEASSLGGNSNKLRPAGNGQDQPSDEKNKNI</sequence>
<accession>A0A8J2RCA9</accession>
<dbReference type="EMBL" id="CAKKLH010000007">
    <property type="protein sequence ID" value="CAH0098753.1"/>
    <property type="molecule type" value="Genomic_DNA"/>
</dbReference>
<comment type="caution">
    <text evidence="3">The sequence shown here is derived from an EMBL/GenBank/DDBJ whole genome shotgun (WGS) entry which is preliminary data.</text>
</comment>
<keyword evidence="2" id="KW-0732">Signal</keyword>
<evidence type="ECO:0000256" key="1">
    <source>
        <dbReference type="SAM" id="MobiDB-lite"/>
    </source>
</evidence>
<protein>
    <submittedName>
        <fullName evidence="3">Uncharacterized protein</fullName>
    </submittedName>
</protein>
<evidence type="ECO:0000313" key="3">
    <source>
        <dbReference type="EMBL" id="CAH0098753.1"/>
    </source>
</evidence>
<organism evidence="3 4">
    <name type="scientific">Daphnia galeata</name>
    <dbReference type="NCBI Taxonomy" id="27404"/>
    <lineage>
        <taxon>Eukaryota</taxon>
        <taxon>Metazoa</taxon>
        <taxon>Ecdysozoa</taxon>
        <taxon>Arthropoda</taxon>
        <taxon>Crustacea</taxon>
        <taxon>Branchiopoda</taxon>
        <taxon>Diplostraca</taxon>
        <taxon>Cladocera</taxon>
        <taxon>Anomopoda</taxon>
        <taxon>Daphniidae</taxon>
        <taxon>Daphnia</taxon>
    </lineage>
</organism>
<feature type="region of interest" description="Disordered" evidence="1">
    <location>
        <begin position="62"/>
        <end position="92"/>
    </location>
</feature>
<dbReference type="AlphaFoldDB" id="A0A8J2RCA9"/>
<name>A0A8J2RCA9_9CRUS</name>
<feature type="signal peptide" evidence="2">
    <location>
        <begin position="1"/>
        <end position="20"/>
    </location>
</feature>
<dbReference type="Proteomes" id="UP000789390">
    <property type="component" value="Unassembled WGS sequence"/>
</dbReference>